<dbReference type="AlphaFoldDB" id="A0A6A6H1B7"/>
<comment type="subcellular location">
    <subcellularLocation>
        <location evidence="2">Nucleus</location>
    </subcellularLocation>
</comment>
<evidence type="ECO:0000259" key="10">
    <source>
        <dbReference type="PROSITE" id="PS00036"/>
    </source>
</evidence>
<dbReference type="InterPro" id="IPR050936">
    <property type="entry name" value="AP-1-like"/>
</dbReference>
<keyword evidence="5" id="KW-0238">DNA-binding</keyword>
<evidence type="ECO:0000256" key="5">
    <source>
        <dbReference type="ARBA" id="ARBA00023125"/>
    </source>
</evidence>
<dbReference type="Gene3D" id="1.20.5.170">
    <property type="match status" value="1"/>
</dbReference>
<dbReference type="SMART" id="SM00338">
    <property type="entry name" value="BRLZ"/>
    <property type="match status" value="1"/>
</dbReference>
<feature type="region of interest" description="Disordered" evidence="9">
    <location>
        <begin position="230"/>
        <end position="297"/>
    </location>
</feature>
<evidence type="ECO:0000256" key="1">
    <source>
        <dbReference type="ARBA" id="ARBA00004049"/>
    </source>
</evidence>
<reference evidence="11" key="1">
    <citation type="journal article" date="2020" name="Stud. Mycol.">
        <title>101 Dothideomycetes genomes: a test case for predicting lifestyles and emergence of pathogens.</title>
        <authorList>
            <person name="Haridas S."/>
            <person name="Albert R."/>
            <person name="Binder M."/>
            <person name="Bloem J."/>
            <person name="Labutti K."/>
            <person name="Salamov A."/>
            <person name="Andreopoulos B."/>
            <person name="Baker S."/>
            <person name="Barry K."/>
            <person name="Bills G."/>
            <person name="Bluhm B."/>
            <person name="Cannon C."/>
            <person name="Castanera R."/>
            <person name="Culley D."/>
            <person name="Daum C."/>
            <person name="Ezra D."/>
            <person name="Gonzalez J."/>
            <person name="Henrissat B."/>
            <person name="Kuo A."/>
            <person name="Liang C."/>
            <person name="Lipzen A."/>
            <person name="Lutzoni F."/>
            <person name="Magnuson J."/>
            <person name="Mondo S."/>
            <person name="Nolan M."/>
            <person name="Ohm R."/>
            <person name="Pangilinan J."/>
            <person name="Park H.-J."/>
            <person name="Ramirez L."/>
            <person name="Alfaro M."/>
            <person name="Sun H."/>
            <person name="Tritt A."/>
            <person name="Yoshinaga Y."/>
            <person name="Zwiers L.-H."/>
            <person name="Turgeon B."/>
            <person name="Goodwin S."/>
            <person name="Spatafora J."/>
            <person name="Crous P."/>
            <person name="Grigoriev I."/>
        </authorList>
    </citation>
    <scope>NUCLEOTIDE SEQUENCE</scope>
    <source>
        <strain evidence="11">Tuck. ex Michener</strain>
    </source>
</reference>
<evidence type="ECO:0000313" key="11">
    <source>
        <dbReference type="EMBL" id="KAF2231638.1"/>
    </source>
</evidence>
<dbReference type="GO" id="GO:0090575">
    <property type="term" value="C:RNA polymerase II transcription regulator complex"/>
    <property type="evidence" value="ECO:0007669"/>
    <property type="project" value="TreeGrafter"/>
</dbReference>
<dbReference type="SUPFAM" id="SSF57959">
    <property type="entry name" value="Leucine zipper domain"/>
    <property type="match status" value="1"/>
</dbReference>
<dbReference type="InterPro" id="IPR004827">
    <property type="entry name" value="bZIP"/>
</dbReference>
<dbReference type="GO" id="GO:0001228">
    <property type="term" value="F:DNA-binding transcription activator activity, RNA polymerase II-specific"/>
    <property type="evidence" value="ECO:0007669"/>
    <property type="project" value="TreeGrafter"/>
</dbReference>
<feature type="compositionally biased region" description="Basic and acidic residues" evidence="9">
    <location>
        <begin position="90"/>
        <end position="101"/>
    </location>
</feature>
<accession>A0A6A6H1B7</accession>
<feature type="domain" description="BZIP" evidence="10">
    <location>
        <begin position="103"/>
        <end position="118"/>
    </location>
</feature>
<evidence type="ECO:0000256" key="9">
    <source>
        <dbReference type="SAM" id="MobiDB-lite"/>
    </source>
</evidence>
<feature type="region of interest" description="Disordered" evidence="9">
    <location>
        <begin position="46"/>
        <end position="116"/>
    </location>
</feature>
<evidence type="ECO:0000256" key="7">
    <source>
        <dbReference type="ARBA" id="ARBA00023242"/>
    </source>
</evidence>
<evidence type="ECO:0000256" key="4">
    <source>
        <dbReference type="ARBA" id="ARBA00023015"/>
    </source>
</evidence>
<keyword evidence="6" id="KW-0804">Transcription</keyword>
<dbReference type="EMBL" id="ML991824">
    <property type="protein sequence ID" value="KAF2231638.1"/>
    <property type="molecule type" value="Genomic_DNA"/>
</dbReference>
<dbReference type="Pfam" id="PF00170">
    <property type="entry name" value="bZIP_1"/>
    <property type="match status" value="1"/>
</dbReference>
<dbReference type="PANTHER" id="PTHR40621:SF11">
    <property type="entry name" value="TRANSCRIPTION FACTOR KAPC-RELATED"/>
    <property type="match status" value="1"/>
</dbReference>
<gene>
    <name evidence="11" type="ORF">EV356DRAFT_286058</name>
</gene>
<name>A0A6A6H1B7_VIRVR</name>
<dbReference type="InterPro" id="IPR046347">
    <property type="entry name" value="bZIP_sf"/>
</dbReference>
<evidence type="ECO:0000256" key="6">
    <source>
        <dbReference type="ARBA" id="ARBA00023163"/>
    </source>
</evidence>
<keyword evidence="12" id="KW-1185">Reference proteome</keyword>
<organism evidence="11 12">
    <name type="scientific">Viridothelium virens</name>
    <name type="common">Speckled blister lichen</name>
    <name type="synonym">Trypethelium virens</name>
    <dbReference type="NCBI Taxonomy" id="1048519"/>
    <lineage>
        <taxon>Eukaryota</taxon>
        <taxon>Fungi</taxon>
        <taxon>Dikarya</taxon>
        <taxon>Ascomycota</taxon>
        <taxon>Pezizomycotina</taxon>
        <taxon>Dothideomycetes</taxon>
        <taxon>Dothideomycetes incertae sedis</taxon>
        <taxon>Trypetheliales</taxon>
        <taxon>Trypetheliaceae</taxon>
        <taxon>Viridothelium</taxon>
    </lineage>
</organism>
<dbReference type="PANTHER" id="PTHR40621">
    <property type="entry name" value="TRANSCRIPTION FACTOR KAPC-RELATED"/>
    <property type="match status" value="1"/>
</dbReference>
<keyword evidence="7" id="KW-0539">Nucleus</keyword>
<dbReference type="OrthoDB" id="2593073at2759"/>
<feature type="compositionally biased region" description="Polar residues" evidence="9">
    <location>
        <begin position="256"/>
        <end position="268"/>
    </location>
</feature>
<proteinExistence type="inferred from homology"/>
<feature type="compositionally biased region" description="Low complexity" evidence="9">
    <location>
        <begin position="104"/>
        <end position="114"/>
    </location>
</feature>
<keyword evidence="4" id="KW-0805">Transcription regulation</keyword>
<comment type="function">
    <text evidence="1">Putative transcription factor.</text>
</comment>
<feature type="region of interest" description="Disordered" evidence="9">
    <location>
        <begin position="165"/>
        <end position="189"/>
    </location>
</feature>
<sequence length="297" mass="32343">MLAFGQSADRLTPSNHLHNMAQSAQKNNDIETSLREHLLAAQSHSAGIVPPPEMRPAASASPNENQIDPAISGAGYTMASGDSGGDDAADASRKGKRELSTSKRAAQNRAAQRAFRQRKEGYIKQLEERVKESDALKESYRAIQAENYQLRDYIINLQSRLLESQGDYPQPPANIELSNPRSAREAEVSAQHLQAQAAQAQVQAEAAEAQRRAQQVAAPPANSAIAQLQQATRDAPMKDADARDNHHHEEARYAAVTSQDFTPANQAPRQKHASSMDRVGNIRATAQQALAREMPST</sequence>
<feature type="compositionally biased region" description="Basic and acidic residues" evidence="9">
    <location>
        <begin position="235"/>
        <end position="252"/>
    </location>
</feature>
<evidence type="ECO:0000256" key="2">
    <source>
        <dbReference type="ARBA" id="ARBA00004123"/>
    </source>
</evidence>
<dbReference type="Proteomes" id="UP000800092">
    <property type="component" value="Unassembled WGS sequence"/>
</dbReference>
<evidence type="ECO:0000256" key="3">
    <source>
        <dbReference type="ARBA" id="ARBA00007163"/>
    </source>
</evidence>
<dbReference type="GO" id="GO:0000976">
    <property type="term" value="F:transcription cis-regulatory region binding"/>
    <property type="evidence" value="ECO:0007669"/>
    <property type="project" value="InterPro"/>
</dbReference>
<evidence type="ECO:0000313" key="12">
    <source>
        <dbReference type="Proteomes" id="UP000800092"/>
    </source>
</evidence>
<protein>
    <recommendedName>
        <fullName evidence="8">Putative transcription factor kapC</fullName>
    </recommendedName>
</protein>
<evidence type="ECO:0000256" key="8">
    <source>
        <dbReference type="ARBA" id="ARBA00044067"/>
    </source>
</evidence>
<dbReference type="PROSITE" id="PS00036">
    <property type="entry name" value="BZIP_BASIC"/>
    <property type="match status" value="1"/>
</dbReference>
<comment type="similarity">
    <text evidence="3">Belongs to the bZIP family.</text>
</comment>